<evidence type="ECO:0000259" key="5">
    <source>
        <dbReference type="PROSITE" id="PS50901"/>
    </source>
</evidence>
<dbReference type="EMBL" id="JYJB01000010">
    <property type="protein sequence ID" value="KJL46734.1"/>
    <property type="molecule type" value="Genomic_DNA"/>
</dbReference>
<evidence type="ECO:0000256" key="4">
    <source>
        <dbReference type="SAM" id="Phobius"/>
    </source>
</evidence>
<dbReference type="Gene3D" id="3.40.50.300">
    <property type="entry name" value="P-loop containing nucleotide triphosphate hydrolases"/>
    <property type="match status" value="3"/>
</dbReference>
<keyword evidence="7" id="KW-1185">Reference proteome</keyword>
<keyword evidence="4" id="KW-0472">Membrane</keyword>
<dbReference type="SMART" id="SM00382">
    <property type="entry name" value="AAA"/>
    <property type="match status" value="2"/>
</dbReference>
<reference evidence="6 7" key="1">
    <citation type="submission" date="2015-02" db="EMBL/GenBank/DDBJ databases">
        <title>Draft genome sequences of ten Microbacterium spp. with emphasis on heavy metal contaminated environments.</title>
        <authorList>
            <person name="Corretto E."/>
        </authorList>
    </citation>
    <scope>NUCLEOTIDE SEQUENCE [LARGE SCALE GENOMIC DNA]</scope>
    <source>
        <strain evidence="6 7">SA35</strain>
    </source>
</reference>
<dbReference type="GO" id="GO:0003677">
    <property type="term" value="F:DNA binding"/>
    <property type="evidence" value="ECO:0007669"/>
    <property type="project" value="InterPro"/>
</dbReference>
<dbReference type="GO" id="GO:0005524">
    <property type="term" value="F:ATP binding"/>
    <property type="evidence" value="ECO:0007669"/>
    <property type="project" value="UniProtKB-UniRule"/>
</dbReference>
<dbReference type="AlphaFoldDB" id="A0A0M2HJ73"/>
<evidence type="ECO:0000256" key="1">
    <source>
        <dbReference type="ARBA" id="ARBA00022741"/>
    </source>
</evidence>
<organism evidence="6 7">
    <name type="scientific">Microbacterium hydrocarbonoxydans</name>
    <dbReference type="NCBI Taxonomy" id="273678"/>
    <lineage>
        <taxon>Bacteria</taxon>
        <taxon>Bacillati</taxon>
        <taxon>Actinomycetota</taxon>
        <taxon>Actinomycetes</taxon>
        <taxon>Micrococcales</taxon>
        <taxon>Microbacteriaceae</taxon>
        <taxon>Microbacterium</taxon>
    </lineage>
</organism>
<proteinExistence type="predicted"/>
<feature type="transmembrane region" description="Helical" evidence="4">
    <location>
        <begin position="39"/>
        <end position="66"/>
    </location>
</feature>
<dbReference type="InterPro" id="IPR050206">
    <property type="entry name" value="FtsK/SpoIIIE/SftA"/>
</dbReference>
<keyword evidence="2 3" id="KW-0067">ATP-binding</keyword>
<dbReference type="Pfam" id="PF01580">
    <property type="entry name" value="FtsK_SpoIIIE"/>
    <property type="match status" value="1"/>
</dbReference>
<name>A0A0M2HJ73_9MICO</name>
<keyword evidence="1 3" id="KW-0547">Nucleotide-binding</keyword>
<dbReference type="PANTHER" id="PTHR22683:SF1">
    <property type="entry name" value="TYPE VII SECRETION SYSTEM PROTEIN ESSC"/>
    <property type="match status" value="1"/>
</dbReference>
<evidence type="ECO:0000256" key="3">
    <source>
        <dbReference type="PROSITE-ProRule" id="PRU00289"/>
    </source>
</evidence>
<gene>
    <name evidence="6" type="primary">eccCa1_2</name>
    <name evidence="6" type="ORF">RS84_03374</name>
</gene>
<dbReference type="InterPro" id="IPR003593">
    <property type="entry name" value="AAA+_ATPase"/>
</dbReference>
<comment type="caution">
    <text evidence="6">The sequence shown here is derived from an EMBL/GenBank/DDBJ whole genome shotgun (WGS) entry which is preliminary data.</text>
</comment>
<dbReference type="PROSITE" id="PS50901">
    <property type="entry name" value="FTSK"/>
    <property type="match status" value="1"/>
</dbReference>
<protein>
    <submittedName>
        <fullName evidence="6">ESX-1 secretion system protein EccCa1</fullName>
    </submittedName>
</protein>
<dbReference type="STRING" id="273678.RS84_03374"/>
<evidence type="ECO:0000313" key="7">
    <source>
        <dbReference type="Proteomes" id="UP000033900"/>
    </source>
</evidence>
<sequence length="914" mass="96701">MVCTDGMDSLPIAIPAAPADVKRPPVPFMAALVPVAGGVVMWLVTGSLFALCFAALGPLMIVASLIDGARARRRARRVAETESEASWVRAEEELRRRHDEERDLWMLRHPDAAGALLRPPLRGPEGADASTLLVVGRGDGRSEIRSSGGDGERARAFQARCLTLEDAPIAVALGGGVCLRGAEPVVLAALRAFVVQLCLRFSAAQIAIVGERTQEWGIAGFESARRDAMRVGVARIGDPRPAAEAVLWVGGVSDEVPEGVTTVLDVNEPRTASLRTPHGIHEVSAEGVSLAQTALVAAARSASQDDIDVLPVSVALSELVQHPSRDGLPAAIGRNERDQVVLDIVEDGPHAIVTGTTGTGKSELLVSWVAAMAAVHGPERVLFVLADFKGGTAFEPLRELPQVVAVITDLDEAGARRGVSSLTAELRRREGVLAAAGVRDVRDSTLPRLVIVVDEFAALLQEHADLGAVFTDIAARGRALGMHLVIGTQRASGVIRDALAANCPLRVSLRVGDPADSRLVIGTDAAADLPGGVASRGLALVRRPQDTEPVAVRVALTGAADLRGAALRWADADVEAAQSPWLPALRPLIRLEELTAPEPGCLVVGQADEPERQRQPVQALRVGAERGLAVLGAPGSGRTSLLRMLRHQHPAALWIPTDPEAAWDAVAALSGGHVTTPELVLCDDIDALLADLPAEHAQVLTQRWEQLLRGRTGTTFVLTAARASGSVGRLLDALPRRALLRMPSRVEHLAAGGESAGFDRERLPGRAVMGEREVQIAWVDEAGSASSGGATPPSWEPTARLTAVVTAGPHAVARALQEAYPGCEVVVAPTMPSDSARPAIVVADSDTWQRSWQLWQQIRAQGEVLIRAENPADLRQLAGVRETPPFARLHAGRVWSLRGDGQPRRAVLSALTPR</sequence>
<feature type="binding site" evidence="3">
    <location>
        <begin position="355"/>
        <end position="362"/>
    </location>
    <ligand>
        <name>ATP</name>
        <dbReference type="ChEBI" id="CHEBI:30616"/>
    </ligand>
</feature>
<dbReference type="PANTHER" id="PTHR22683">
    <property type="entry name" value="SPORULATION PROTEIN RELATED"/>
    <property type="match status" value="1"/>
</dbReference>
<dbReference type="Proteomes" id="UP000033900">
    <property type="component" value="Unassembled WGS sequence"/>
</dbReference>
<accession>A0A0M2HJ73</accession>
<dbReference type="CDD" id="cd01127">
    <property type="entry name" value="TrwB_TraG_TraD_VirD4"/>
    <property type="match status" value="1"/>
</dbReference>
<evidence type="ECO:0000313" key="6">
    <source>
        <dbReference type="EMBL" id="KJL46734.1"/>
    </source>
</evidence>
<keyword evidence="4" id="KW-1133">Transmembrane helix</keyword>
<evidence type="ECO:0000256" key="2">
    <source>
        <dbReference type="ARBA" id="ARBA00022840"/>
    </source>
</evidence>
<keyword evidence="4" id="KW-0812">Transmembrane</keyword>
<dbReference type="InterPro" id="IPR027417">
    <property type="entry name" value="P-loop_NTPase"/>
</dbReference>
<dbReference type="InterPro" id="IPR002543">
    <property type="entry name" value="FtsK_dom"/>
</dbReference>
<feature type="domain" description="FtsK" evidence="5">
    <location>
        <begin position="337"/>
        <end position="518"/>
    </location>
</feature>
<dbReference type="PATRIC" id="fig|273678.4.peg.3369"/>
<dbReference type="SUPFAM" id="SSF52540">
    <property type="entry name" value="P-loop containing nucleoside triphosphate hydrolases"/>
    <property type="match status" value="2"/>
</dbReference>